<sequence length="163" mass="17900">MKWAEESWQTLGMNSHARRRAKISEKEEEFTLIGNPWLDAIHVGRYGLGFVKFRPVERGLPKASIAKGAGENHWTASFTSRAAVSDVLMGGNPHPSAGSFRLWAGTAGWLLLDRPSGHESLTWISNMTWPDSPAELLIAPRTDLSVEVASSPIAFRIALTDSC</sequence>
<accession>A0ABD0U6E0</accession>
<proteinExistence type="predicted"/>
<evidence type="ECO:0000313" key="2">
    <source>
        <dbReference type="Proteomes" id="UP001552299"/>
    </source>
</evidence>
<protein>
    <submittedName>
        <fullName evidence="1">Uncharacterized protein</fullName>
    </submittedName>
</protein>
<dbReference type="EMBL" id="JANQDX010000017">
    <property type="protein sequence ID" value="KAL0908084.1"/>
    <property type="molecule type" value="Genomic_DNA"/>
</dbReference>
<dbReference type="Proteomes" id="UP001552299">
    <property type="component" value="Unassembled WGS sequence"/>
</dbReference>
<name>A0ABD0U6E0_DENTH</name>
<keyword evidence="2" id="KW-1185">Reference proteome</keyword>
<gene>
    <name evidence="1" type="ORF">M5K25_022554</name>
</gene>
<comment type="caution">
    <text evidence="1">The sequence shown here is derived from an EMBL/GenBank/DDBJ whole genome shotgun (WGS) entry which is preliminary data.</text>
</comment>
<dbReference type="AlphaFoldDB" id="A0ABD0U6E0"/>
<organism evidence="1 2">
    <name type="scientific">Dendrobium thyrsiflorum</name>
    <name type="common">Pinecone-like raceme dendrobium</name>
    <name type="synonym">Orchid</name>
    <dbReference type="NCBI Taxonomy" id="117978"/>
    <lineage>
        <taxon>Eukaryota</taxon>
        <taxon>Viridiplantae</taxon>
        <taxon>Streptophyta</taxon>
        <taxon>Embryophyta</taxon>
        <taxon>Tracheophyta</taxon>
        <taxon>Spermatophyta</taxon>
        <taxon>Magnoliopsida</taxon>
        <taxon>Liliopsida</taxon>
        <taxon>Asparagales</taxon>
        <taxon>Orchidaceae</taxon>
        <taxon>Epidendroideae</taxon>
        <taxon>Malaxideae</taxon>
        <taxon>Dendrobiinae</taxon>
        <taxon>Dendrobium</taxon>
    </lineage>
</organism>
<evidence type="ECO:0000313" key="1">
    <source>
        <dbReference type="EMBL" id="KAL0908084.1"/>
    </source>
</evidence>
<reference evidence="1 2" key="1">
    <citation type="journal article" date="2024" name="Plant Biotechnol. J.">
        <title>Dendrobium thyrsiflorum genome and its molecular insights into genes involved in important horticultural traits.</title>
        <authorList>
            <person name="Chen B."/>
            <person name="Wang J.Y."/>
            <person name="Zheng P.J."/>
            <person name="Li K.L."/>
            <person name="Liang Y.M."/>
            <person name="Chen X.F."/>
            <person name="Zhang C."/>
            <person name="Zhao X."/>
            <person name="He X."/>
            <person name="Zhang G.Q."/>
            <person name="Liu Z.J."/>
            <person name="Xu Q."/>
        </authorList>
    </citation>
    <scope>NUCLEOTIDE SEQUENCE [LARGE SCALE GENOMIC DNA]</scope>
    <source>
        <strain evidence="1">GZMU011</strain>
    </source>
</reference>